<protein>
    <recommendedName>
        <fullName evidence="4">Short-chain dehydrogenase</fullName>
    </recommendedName>
</protein>
<evidence type="ECO:0000313" key="3">
    <source>
        <dbReference type="Proteomes" id="UP001438953"/>
    </source>
</evidence>
<gene>
    <name evidence="2" type="ORF">VSX56_08835</name>
</gene>
<accession>A0ABV1SG56</accession>
<keyword evidence="1" id="KW-1133">Transmembrane helix</keyword>
<reference evidence="2 3" key="1">
    <citation type="submission" date="2024-01" db="EMBL/GenBank/DDBJ databases">
        <authorList>
            <person name="Deng Y."/>
            <person name="Su J."/>
        </authorList>
    </citation>
    <scope>NUCLEOTIDE SEQUENCE [LARGE SCALE GENOMIC DNA]</scope>
    <source>
        <strain evidence="2 3">CPCC 100088</strain>
    </source>
</reference>
<organism evidence="2 3">
    <name type="scientific">Thioclava kandeliae</name>
    <dbReference type="NCBI Taxonomy" id="3070818"/>
    <lineage>
        <taxon>Bacteria</taxon>
        <taxon>Pseudomonadati</taxon>
        <taxon>Pseudomonadota</taxon>
        <taxon>Alphaproteobacteria</taxon>
        <taxon>Rhodobacterales</taxon>
        <taxon>Paracoccaceae</taxon>
        <taxon>Thioclava</taxon>
    </lineage>
</organism>
<proteinExistence type="predicted"/>
<keyword evidence="1" id="KW-0472">Membrane</keyword>
<keyword evidence="1" id="KW-0812">Transmembrane</keyword>
<comment type="caution">
    <text evidence="2">The sequence shown here is derived from an EMBL/GenBank/DDBJ whole genome shotgun (WGS) entry which is preliminary data.</text>
</comment>
<keyword evidence="3" id="KW-1185">Reference proteome</keyword>
<dbReference type="RefSeq" id="WP_339114134.1">
    <property type="nucleotide sequence ID" value="NZ_JAYWLC010000005.1"/>
</dbReference>
<dbReference type="EMBL" id="JAYWLC010000005">
    <property type="protein sequence ID" value="MER5171883.1"/>
    <property type="molecule type" value="Genomic_DNA"/>
</dbReference>
<evidence type="ECO:0000313" key="2">
    <source>
        <dbReference type="EMBL" id="MER5171883.1"/>
    </source>
</evidence>
<evidence type="ECO:0008006" key="4">
    <source>
        <dbReference type="Google" id="ProtNLM"/>
    </source>
</evidence>
<sequence length="61" mass="6533">MLLKVMAIFLLVMAVLAMFGRLRLPKGLPGAKRLGKTRCPDCGRPKIGSGRCPCGHHSSKG</sequence>
<feature type="transmembrane region" description="Helical" evidence="1">
    <location>
        <begin position="6"/>
        <end position="24"/>
    </location>
</feature>
<reference evidence="2 3" key="2">
    <citation type="submission" date="2024-06" db="EMBL/GenBank/DDBJ databases">
        <title>Thioclava kandeliae sp. nov. from a rhizosphere soil sample of Kandelia candel in a mangrove.</title>
        <authorList>
            <person name="Mu T."/>
        </authorList>
    </citation>
    <scope>NUCLEOTIDE SEQUENCE [LARGE SCALE GENOMIC DNA]</scope>
    <source>
        <strain evidence="2 3">CPCC 100088</strain>
    </source>
</reference>
<dbReference type="Proteomes" id="UP001438953">
    <property type="component" value="Unassembled WGS sequence"/>
</dbReference>
<name>A0ABV1SG56_9RHOB</name>
<evidence type="ECO:0000256" key="1">
    <source>
        <dbReference type="SAM" id="Phobius"/>
    </source>
</evidence>